<dbReference type="InterPro" id="IPR013249">
    <property type="entry name" value="RNA_pol_sigma70_r4_t2"/>
</dbReference>
<dbReference type="Pfam" id="PF08281">
    <property type="entry name" value="Sigma70_r4_2"/>
    <property type="match status" value="1"/>
</dbReference>
<dbReference type="InterPro" id="IPR000838">
    <property type="entry name" value="RNA_pol_sigma70_ECF_CS"/>
</dbReference>
<dbReference type="eggNOG" id="COG1595">
    <property type="taxonomic scope" value="Bacteria"/>
</dbReference>
<keyword evidence="10" id="KW-1185">Reference proteome</keyword>
<dbReference type="AlphaFoldDB" id="A0A081P560"/>
<evidence type="ECO:0000259" key="7">
    <source>
        <dbReference type="Pfam" id="PF04542"/>
    </source>
</evidence>
<keyword evidence="5 6" id="KW-0804">Transcription</keyword>
<dbReference type="SUPFAM" id="SSF88946">
    <property type="entry name" value="Sigma2 domain of RNA polymerase sigma factors"/>
    <property type="match status" value="1"/>
</dbReference>
<keyword evidence="3 6" id="KW-0731">Sigma factor</keyword>
<evidence type="ECO:0000259" key="8">
    <source>
        <dbReference type="Pfam" id="PF08281"/>
    </source>
</evidence>
<evidence type="ECO:0000256" key="6">
    <source>
        <dbReference type="RuleBase" id="RU000716"/>
    </source>
</evidence>
<dbReference type="EMBL" id="JNVM01000009">
    <property type="protein sequence ID" value="KEQ25833.1"/>
    <property type="molecule type" value="Genomic_DNA"/>
</dbReference>
<gene>
    <name evidence="9" type="ORF">ET33_37320</name>
</gene>
<evidence type="ECO:0000313" key="9">
    <source>
        <dbReference type="EMBL" id="KEQ25833.1"/>
    </source>
</evidence>
<dbReference type="InterPro" id="IPR039425">
    <property type="entry name" value="RNA_pol_sigma-70-like"/>
</dbReference>
<comment type="similarity">
    <text evidence="1 6">Belongs to the sigma-70 factor family. ECF subfamily.</text>
</comment>
<organism evidence="9 10">
    <name type="scientific">Paenibacillus tyrfis</name>
    <dbReference type="NCBI Taxonomy" id="1501230"/>
    <lineage>
        <taxon>Bacteria</taxon>
        <taxon>Bacillati</taxon>
        <taxon>Bacillota</taxon>
        <taxon>Bacilli</taxon>
        <taxon>Bacillales</taxon>
        <taxon>Paenibacillaceae</taxon>
        <taxon>Paenibacillus</taxon>
    </lineage>
</organism>
<dbReference type="RefSeq" id="WP_036681079.1">
    <property type="nucleotide sequence ID" value="NZ_JNVM01000009.1"/>
</dbReference>
<dbReference type="PROSITE" id="PS01063">
    <property type="entry name" value="SIGMA70_ECF"/>
    <property type="match status" value="1"/>
</dbReference>
<evidence type="ECO:0000256" key="5">
    <source>
        <dbReference type="ARBA" id="ARBA00023163"/>
    </source>
</evidence>
<name>A0A081P560_9BACL</name>
<evidence type="ECO:0000256" key="4">
    <source>
        <dbReference type="ARBA" id="ARBA00023125"/>
    </source>
</evidence>
<dbReference type="GO" id="GO:0016987">
    <property type="term" value="F:sigma factor activity"/>
    <property type="evidence" value="ECO:0007669"/>
    <property type="project" value="UniProtKB-KW"/>
</dbReference>
<reference evidence="9 10" key="1">
    <citation type="submission" date="2014-06" db="EMBL/GenBank/DDBJ databases">
        <title>Draft genome sequence of Paenibacillus sp. MSt1.</title>
        <authorList>
            <person name="Aw Y.K."/>
            <person name="Ong K.S."/>
            <person name="Gan H.M."/>
            <person name="Lee S.M."/>
        </authorList>
    </citation>
    <scope>NUCLEOTIDE SEQUENCE [LARGE SCALE GENOMIC DNA]</scope>
    <source>
        <strain evidence="9 10">MSt1</strain>
    </source>
</reference>
<dbReference type="InterPro" id="IPR014284">
    <property type="entry name" value="RNA_pol_sigma-70_dom"/>
</dbReference>
<feature type="domain" description="RNA polymerase sigma-70 region 2" evidence="7">
    <location>
        <begin position="5"/>
        <end position="64"/>
    </location>
</feature>
<protein>
    <recommendedName>
        <fullName evidence="6">RNA polymerase sigma factor</fullName>
    </recommendedName>
</protein>
<evidence type="ECO:0000256" key="2">
    <source>
        <dbReference type="ARBA" id="ARBA00023015"/>
    </source>
</evidence>
<dbReference type="NCBIfam" id="TIGR02937">
    <property type="entry name" value="sigma70-ECF"/>
    <property type="match status" value="1"/>
</dbReference>
<dbReference type="InterPro" id="IPR007627">
    <property type="entry name" value="RNA_pol_sigma70_r2"/>
</dbReference>
<dbReference type="Gene3D" id="1.10.1740.10">
    <property type="match status" value="1"/>
</dbReference>
<accession>A0A081P560</accession>
<sequence length="227" mass="25784">MRHIQSVLNKYCLKITGSHWEAEDLAQEALIRVLQVLREQPDRPISKAYLFRIAKNLWIDKQRKMMRQPAVPLTDAHLAQLSFQDNRLRTRELLETLAHRLPVSQTVILLLMDVFDFTARETAAMINSTEGAVQAARSRARNKLRALAAEPAEEDGLQSGERQAPPPATLFDALVDGLRGRNPEAIYSAYLRLNRQGYRIGGIHRLAPDKLYFTIEDLDGNKLMVST</sequence>
<dbReference type="PANTHER" id="PTHR43133">
    <property type="entry name" value="RNA POLYMERASE ECF-TYPE SIGMA FACTO"/>
    <property type="match status" value="1"/>
</dbReference>
<evidence type="ECO:0000313" key="10">
    <source>
        <dbReference type="Proteomes" id="UP000028123"/>
    </source>
</evidence>
<dbReference type="SUPFAM" id="SSF88659">
    <property type="entry name" value="Sigma3 and sigma4 domains of RNA polymerase sigma factors"/>
    <property type="match status" value="1"/>
</dbReference>
<keyword evidence="4 6" id="KW-0238">DNA-binding</keyword>
<evidence type="ECO:0000256" key="1">
    <source>
        <dbReference type="ARBA" id="ARBA00010641"/>
    </source>
</evidence>
<dbReference type="GO" id="GO:0006950">
    <property type="term" value="P:response to stress"/>
    <property type="evidence" value="ECO:0007669"/>
    <property type="project" value="UniProtKB-ARBA"/>
</dbReference>
<evidence type="ECO:0000256" key="3">
    <source>
        <dbReference type="ARBA" id="ARBA00023082"/>
    </source>
</evidence>
<dbReference type="Gene3D" id="1.10.10.10">
    <property type="entry name" value="Winged helix-like DNA-binding domain superfamily/Winged helix DNA-binding domain"/>
    <property type="match status" value="1"/>
</dbReference>
<comment type="caution">
    <text evidence="9">The sequence shown here is derived from an EMBL/GenBank/DDBJ whole genome shotgun (WGS) entry which is preliminary data.</text>
</comment>
<keyword evidence="2 6" id="KW-0805">Transcription regulation</keyword>
<proteinExistence type="inferred from homology"/>
<dbReference type="GO" id="GO:0003677">
    <property type="term" value="F:DNA binding"/>
    <property type="evidence" value="ECO:0007669"/>
    <property type="project" value="UniProtKB-KW"/>
</dbReference>
<dbReference type="InterPro" id="IPR036388">
    <property type="entry name" value="WH-like_DNA-bd_sf"/>
</dbReference>
<dbReference type="Pfam" id="PF04542">
    <property type="entry name" value="Sigma70_r2"/>
    <property type="match status" value="1"/>
</dbReference>
<dbReference type="PANTHER" id="PTHR43133:SF8">
    <property type="entry name" value="RNA POLYMERASE SIGMA FACTOR HI_1459-RELATED"/>
    <property type="match status" value="1"/>
</dbReference>
<dbReference type="InterPro" id="IPR013324">
    <property type="entry name" value="RNA_pol_sigma_r3/r4-like"/>
</dbReference>
<dbReference type="GO" id="GO:0006352">
    <property type="term" value="P:DNA-templated transcription initiation"/>
    <property type="evidence" value="ECO:0007669"/>
    <property type="project" value="InterPro"/>
</dbReference>
<feature type="domain" description="RNA polymerase sigma factor 70 region 4 type 2" evidence="8">
    <location>
        <begin position="92"/>
        <end position="144"/>
    </location>
</feature>
<dbReference type="OrthoDB" id="2381154at2"/>
<dbReference type="InterPro" id="IPR013325">
    <property type="entry name" value="RNA_pol_sigma_r2"/>
</dbReference>
<dbReference type="Proteomes" id="UP000028123">
    <property type="component" value="Unassembled WGS sequence"/>
</dbReference>